<proteinExistence type="predicted"/>
<dbReference type="AlphaFoldDB" id="A0A644ZZ91"/>
<evidence type="ECO:0000313" key="2">
    <source>
        <dbReference type="EMBL" id="MPM43933.1"/>
    </source>
</evidence>
<sequence>MDLLPYTTQLDDGKPRLLLQTADIRLQRTGFADAVAEDISAGLLRLRRQRAPVLLPQKQRGVQHHGRLSPADLPDNGLSSGLPGGEVGKVCQVLIQFILHSVRNAGNAKRGGVGNFPARRELAEKHRVKVTVGENLRIPDLVAAGEIDVARRRASQFLQASIPVLRDMQMADGEVLKPVVPFLHGVVVERRVSVRRSGAKAGGAAEQVVVLIHIVVENFTLASQLLHSPLGGAGL</sequence>
<dbReference type="EMBL" id="VSSQ01010291">
    <property type="protein sequence ID" value="MPM43933.1"/>
    <property type="molecule type" value="Genomic_DNA"/>
</dbReference>
<gene>
    <name evidence="2" type="ORF">SDC9_90611</name>
</gene>
<evidence type="ECO:0000256" key="1">
    <source>
        <dbReference type="SAM" id="MobiDB-lite"/>
    </source>
</evidence>
<protein>
    <submittedName>
        <fullName evidence="2">Uncharacterized protein</fullName>
    </submittedName>
</protein>
<organism evidence="2">
    <name type="scientific">bioreactor metagenome</name>
    <dbReference type="NCBI Taxonomy" id="1076179"/>
    <lineage>
        <taxon>unclassified sequences</taxon>
        <taxon>metagenomes</taxon>
        <taxon>ecological metagenomes</taxon>
    </lineage>
</organism>
<feature type="region of interest" description="Disordered" evidence="1">
    <location>
        <begin position="58"/>
        <end position="78"/>
    </location>
</feature>
<accession>A0A644ZZ91</accession>
<reference evidence="2" key="1">
    <citation type="submission" date="2019-08" db="EMBL/GenBank/DDBJ databases">
        <authorList>
            <person name="Kucharzyk K."/>
            <person name="Murdoch R.W."/>
            <person name="Higgins S."/>
            <person name="Loffler F."/>
        </authorList>
    </citation>
    <scope>NUCLEOTIDE SEQUENCE</scope>
</reference>
<name>A0A644ZZ91_9ZZZZ</name>
<comment type="caution">
    <text evidence="2">The sequence shown here is derived from an EMBL/GenBank/DDBJ whole genome shotgun (WGS) entry which is preliminary data.</text>
</comment>